<reference evidence="7 8" key="1">
    <citation type="submission" date="2014-08" db="EMBL/GenBank/DDBJ databases">
        <title>Genomic and Phenotypic Diversity of Colwellia psychrerythraea strains from Disparate Marine Basins.</title>
        <authorList>
            <person name="Techtmann S.M."/>
            <person name="Stelling S.C."/>
            <person name="Utturkar S.M."/>
            <person name="Alshibli N."/>
            <person name="Harris A."/>
            <person name="Brown S.D."/>
            <person name="Hazen T.C."/>
        </authorList>
    </citation>
    <scope>NUCLEOTIDE SEQUENCE [LARGE SCALE GENOMIC DNA]</scope>
    <source>
        <strain evidence="7 8">GAB14E</strain>
    </source>
</reference>
<comment type="caution">
    <text evidence="7">The sequence shown here is derived from an EMBL/GenBank/DDBJ whole genome shotgun (WGS) entry which is preliminary data.</text>
</comment>
<dbReference type="Pfam" id="PF00388">
    <property type="entry name" value="PI-PLC-X"/>
    <property type="match status" value="1"/>
</dbReference>
<dbReference type="PATRIC" id="fig|28229.3.peg.4260"/>
<dbReference type="RefSeq" id="WP_033084198.1">
    <property type="nucleotide sequence ID" value="NZ_JQEC01000070.1"/>
</dbReference>
<dbReference type="GO" id="GO:0006629">
    <property type="term" value="P:lipid metabolic process"/>
    <property type="evidence" value="ECO:0007669"/>
    <property type="project" value="InterPro"/>
</dbReference>
<proteinExistence type="predicted"/>
<evidence type="ECO:0000313" key="7">
    <source>
        <dbReference type="EMBL" id="KGJ87950.1"/>
    </source>
</evidence>
<accession>A0A099KC78</accession>
<gene>
    <name evidence="7" type="ORF">GAB14E_4283</name>
</gene>
<dbReference type="PROSITE" id="PS50007">
    <property type="entry name" value="PIPLC_X_DOMAIN"/>
    <property type="match status" value="1"/>
</dbReference>
<comment type="catalytic activity">
    <reaction evidence="1">
        <text>a 1,2-diacyl-sn-glycero-3-phospho-(1D-myo-inositol) = 1D-myo-inositol 1,2-cyclic phosphate + a 1,2-diacyl-sn-glycerol</text>
        <dbReference type="Rhea" id="RHEA:17093"/>
        <dbReference type="ChEBI" id="CHEBI:17815"/>
        <dbReference type="ChEBI" id="CHEBI:57880"/>
        <dbReference type="ChEBI" id="CHEBI:58484"/>
        <dbReference type="EC" id="4.6.1.13"/>
    </reaction>
</comment>
<evidence type="ECO:0000313" key="8">
    <source>
        <dbReference type="Proteomes" id="UP000029868"/>
    </source>
</evidence>
<sequence>MNWCEKLKDETRINQIAIPGTHDSSAWTHHENFPGIPGAWAQRKSIEEQLEMGVRAFDLRVGCASNIHHLGLTSFIGMYHGPIYLNLTLNEVLITVRKWLDKNPKEFLILIFQQQGKFSSRDDISKGVSTSLKQHFGDKLLESNPAMQEWPTCGEVRNKVIVMNRMRSPIDDAIDVRSWLTDGDNSEGIELNTDSGVTVYLQDKYKGISKESGFETLTKDNIKKFAVFKAAAVIDVNKDTKLLGINHLSYSNLRYQPWSSGEGVNILLQENNMKTKGLIMADDADSTTVEHIINMNSEYSV</sequence>
<evidence type="ECO:0000256" key="4">
    <source>
        <dbReference type="ARBA" id="ARBA00030474"/>
    </source>
</evidence>
<dbReference type="EC" id="4.6.1.13" evidence="2"/>
<dbReference type="InterPro" id="IPR000909">
    <property type="entry name" value="PLipase_C_PInositol-sp_X_dom"/>
</dbReference>
<dbReference type="PANTHER" id="PTHR13593">
    <property type="match status" value="1"/>
</dbReference>
<dbReference type="Proteomes" id="UP000029868">
    <property type="component" value="Unassembled WGS sequence"/>
</dbReference>
<dbReference type="GO" id="GO:0008081">
    <property type="term" value="F:phosphoric diester hydrolase activity"/>
    <property type="evidence" value="ECO:0007669"/>
    <property type="project" value="InterPro"/>
</dbReference>
<evidence type="ECO:0000256" key="3">
    <source>
        <dbReference type="ARBA" id="ARBA00019758"/>
    </source>
</evidence>
<dbReference type="OrthoDB" id="6672601at2"/>
<dbReference type="PANTHER" id="PTHR13593:SF113">
    <property type="entry name" value="SI:DKEY-266F7.9"/>
    <property type="match status" value="1"/>
</dbReference>
<dbReference type="EMBL" id="JQEC01000070">
    <property type="protein sequence ID" value="KGJ87950.1"/>
    <property type="molecule type" value="Genomic_DNA"/>
</dbReference>
<dbReference type="SMART" id="SM00148">
    <property type="entry name" value="PLCXc"/>
    <property type="match status" value="1"/>
</dbReference>
<dbReference type="InterPro" id="IPR017946">
    <property type="entry name" value="PLC-like_Pdiesterase_TIM-brl"/>
</dbReference>
<feature type="domain" description="Phosphatidylinositol-specific phospholipase C X" evidence="6">
    <location>
        <begin position="8"/>
        <end position="165"/>
    </location>
</feature>
<name>A0A099KC78_COLPS</name>
<evidence type="ECO:0000256" key="5">
    <source>
        <dbReference type="ARBA" id="ARBA00030782"/>
    </source>
</evidence>
<dbReference type="InterPro" id="IPR051057">
    <property type="entry name" value="PI-PLC_domain"/>
</dbReference>
<dbReference type="AlphaFoldDB" id="A0A099KC78"/>
<evidence type="ECO:0000256" key="2">
    <source>
        <dbReference type="ARBA" id="ARBA00012581"/>
    </source>
</evidence>
<dbReference type="SUPFAM" id="SSF51695">
    <property type="entry name" value="PLC-like phosphodiesterases"/>
    <property type="match status" value="1"/>
</dbReference>
<organism evidence="7 8">
    <name type="scientific">Colwellia psychrerythraea</name>
    <name type="common">Vibrio psychroerythus</name>
    <dbReference type="NCBI Taxonomy" id="28229"/>
    <lineage>
        <taxon>Bacteria</taxon>
        <taxon>Pseudomonadati</taxon>
        <taxon>Pseudomonadota</taxon>
        <taxon>Gammaproteobacteria</taxon>
        <taxon>Alteromonadales</taxon>
        <taxon>Colwelliaceae</taxon>
        <taxon>Colwellia</taxon>
    </lineage>
</organism>
<evidence type="ECO:0000256" key="1">
    <source>
        <dbReference type="ARBA" id="ARBA00001316"/>
    </source>
</evidence>
<dbReference type="Gene3D" id="3.20.20.190">
    <property type="entry name" value="Phosphatidylinositol (PI) phosphodiesterase"/>
    <property type="match status" value="1"/>
</dbReference>
<dbReference type="GO" id="GO:0004436">
    <property type="term" value="F:phosphatidylinositol diacylglycerol-lyase activity"/>
    <property type="evidence" value="ECO:0007669"/>
    <property type="project" value="UniProtKB-EC"/>
</dbReference>
<evidence type="ECO:0000259" key="6">
    <source>
        <dbReference type="SMART" id="SM00148"/>
    </source>
</evidence>
<protein>
    <recommendedName>
        <fullName evidence="3">1-phosphatidylinositol phosphodiesterase</fullName>
        <ecNumber evidence="2">4.6.1.13</ecNumber>
    </recommendedName>
    <alternativeName>
        <fullName evidence="4">Phosphatidylinositol diacylglycerol-lyase</fullName>
    </alternativeName>
    <alternativeName>
        <fullName evidence="5">Phosphatidylinositol-specific phospholipase C</fullName>
    </alternativeName>
</protein>